<evidence type="ECO:0000313" key="1">
    <source>
        <dbReference type="EMBL" id="CAA2974136.1"/>
    </source>
</evidence>
<dbReference type="AlphaFoldDB" id="A0A8S0R6G7"/>
<organism evidence="1 2">
    <name type="scientific">Olea europaea subsp. europaea</name>
    <dbReference type="NCBI Taxonomy" id="158383"/>
    <lineage>
        <taxon>Eukaryota</taxon>
        <taxon>Viridiplantae</taxon>
        <taxon>Streptophyta</taxon>
        <taxon>Embryophyta</taxon>
        <taxon>Tracheophyta</taxon>
        <taxon>Spermatophyta</taxon>
        <taxon>Magnoliopsida</taxon>
        <taxon>eudicotyledons</taxon>
        <taxon>Gunneridae</taxon>
        <taxon>Pentapetalae</taxon>
        <taxon>asterids</taxon>
        <taxon>lamiids</taxon>
        <taxon>Lamiales</taxon>
        <taxon>Oleaceae</taxon>
        <taxon>Oleeae</taxon>
        <taxon>Olea</taxon>
    </lineage>
</organism>
<dbReference type="Gramene" id="OE9A034308T1">
    <property type="protein sequence ID" value="OE9A034308C1"/>
    <property type="gene ID" value="OE9A034308"/>
</dbReference>
<proteinExistence type="predicted"/>
<comment type="caution">
    <text evidence="1">The sequence shown here is derived from an EMBL/GenBank/DDBJ whole genome shotgun (WGS) entry which is preliminary data.</text>
</comment>
<dbReference type="Proteomes" id="UP000594638">
    <property type="component" value="Unassembled WGS sequence"/>
</dbReference>
<accession>A0A8S0R6G7</accession>
<keyword evidence="2" id="KW-1185">Reference proteome</keyword>
<dbReference type="EMBL" id="CACTIH010002147">
    <property type="protein sequence ID" value="CAA2974136.1"/>
    <property type="molecule type" value="Genomic_DNA"/>
</dbReference>
<reference evidence="1 2" key="1">
    <citation type="submission" date="2019-12" db="EMBL/GenBank/DDBJ databases">
        <authorList>
            <person name="Alioto T."/>
            <person name="Alioto T."/>
            <person name="Gomez Garrido J."/>
        </authorList>
    </citation>
    <scope>NUCLEOTIDE SEQUENCE [LARGE SCALE GENOMIC DNA]</scope>
</reference>
<evidence type="ECO:0000313" key="2">
    <source>
        <dbReference type="Proteomes" id="UP000594638"/>
    </source>
</evidence>
<sequence>MWSDHVFSCKANDLLEVMVNISRALGVNIIAQDLLRDMQRQTWEFVDKATSIQKLEDELEHKTAKAIIEMARAEALIKVNSG</sequence>
<name>A0A8S0R6G7_OLEEU</name>
<gene>
    <name evidence="1" type="ORF">OLEA9_A034308</name>
</gene>
<protein>
    <submittedName>
        <fullName evidence="1">Uncharacterized protein</fullName>
    </submittedName>
</protein>